<dbReference type="InterPro" id="IPR007168">
    <property type="entry name" value="Phageshock_PspC_N"/>
</dbReference>
<reference evidence="10 11" key="1">
    <citation type="submission" date="2018-01" db="EMBL/GenBank/DDBJ databases">
        <authorList>
            <person name="Gaut B.S."/>
            <person name="Morton B.R."/>
            <person name="Clegg M.T."/>
            <person name="Duvall M.R."/>
        </authorList>
    </citation>
    <scope>NUCLEOTIDE SEQUENCE [LARGE SCALE GENOMIC DNA]</scope>
    <source>
        <strain evidence="10 11">HR-AV</strain>
    </source>
</reference>
<evidence type="ECO:0000259" key="9">
    <source>
        <dbReference type="Pfam" id="PF22744"/>
    </source>
</evidence>
<sequence length="623" mass="70917">MNKTIIINISGIIFHIEEDAYEVLKSYINDVKRHFSSSEDNFEIITDIENRIAELLTEILAKENRQVIFLSDVQEVISKMGKVSDFELDVEEQATTFQSASTKGFTDDDTKVKRRLFRDSDNQIVGGVCSGVANYLEIDPTWIRLIWALLTLTWGFGLVVYLILWVAVPEAKTVADKMAMKGEAATLASIKKVANEKLNEVQHNSGLKSFFERLFEIVGNILKVTLKVFIGFIGVVIILAAVAALLAIFTGSTALVFSESFGLKNFPPLNFIDPTFRLPLLLSLFVLIMVPALFIISLGAKIIFNRSPLTKTAAFIMLAVWVVSLFMFALYAGRSAASFKEEATIRQSIDLSPVKNNTWYIFADDKKWLTQEDSLRYNITIKSGKTISHLSEDFDMDEVNLKIEKSADNKPHLIKIYKSKGKNFDNAIENAQNILYNFIQKDSTMTFNRHYELKNNGLWRVQEVELILQLPVNSKVIIDERMNSIMRDPYYYECEDNDSDNHRSTQTWLVTENGVKCRNGFNPSAFSRSDDLDDLLKKIARDEISIKLNSLNAVVTIDSNNQDINQEDNGDYKISTQVTIKDGNNVNSEPYQIIIRRKKDARDPYNKESWKIERSYKSSGEDF</sequence>
<name>A0A2S5A3A9_9SPHI</name>
<dbReference type="RefSeq" id="WP_103788671.1">
    <property type="nucleotide sequence ID" value="NZ_PQVF01000005.1"/>
</dbReference>
<keyword evidence="4 6" id="KW-1133">Transmembrane helix</keyword>
<dbReference type="Pfam" id="PF22744">
    <property type="entry name" value="Toast-rack_PspC-Cterm"/>
    <property type="match status" value="1"/>
</dbReference>
<evidence type="ECO:0000256" key="1">
    <source>
        <dbReference type="ARBA" id="ARBA00004162"/>
    </source>
</evidence>
<proteinExistence type="predicted"/>
<dbReference type="EMBL" id="PQVF01000005">
    <property type="protein sequence ID" value="POY37061.1"/>
    <property type="molecule type" value="Genomic_DNA"/>
</dbReference>
<organism evidence="10 11">
    <name type="scientific">Solitalea longa</name>
    <dbReference type="NCBI Taxonomy" id="2079460"/>
    <lineage>
        <taxon>Bacteria</taxon>
        <taxon>Pseudomonadati</taxon>
        <taxon>Bacteroidota</taxon>
        <taxon>Sphingobacteriia</taxon>
        <taxon>Sphingobacteriales</taxon>
        <taxon>Sphingobacteriaceae</taxon>
        <taxon>Solitalea</taxon>
    </lineage>
</organism>
<keyword evidence="11" id="KW-1185">Reference proteome</keyword>
<dbReference type="GO" id="GO:0005886">
    <property type="term" value="C:plasma membrane"/>
    <property type="evidence" value="ECO:0007669"/>
    <property type="project" value="UniProtKB-SubCell"/>
</dbReference>
<feature type="transmembrane region" description="Helical" evidence="6">
    <location>
        <begin position="312"/>
        <end position="332"/>
    </location>
</feature>
<comment type="subcellular location">
    <subcellularLocation>
        <location evidence="1">Cell membrane</location>
        <topology evidence="1">Single-pass membrane protein</topology>
    </subcellularLocation>
</comment>
<protein>
    <submittedName>
        <fullName evidence="10">Uncharacterized protein</fullName>
    </submittedName>
</protein>
<evidence type="ECO:0000313" key="10">
    <source>
        <dbReference type="EMBL" id="POY37061.1"/>
    </source>
</evidence>
<dbReference type="OrthoDB" id="5772680at2"/>
<gene>
    <name evidence="10" type="ORF">C3K47_08360</name>
</gene>
<feature type="transmembrane region" description="Helical" evidence="6">
    <location>
        <begin position="278"/>
        <end position="300"/>
    </location>
</feature>
<feature type="transmembrane region" description="Helical" evidence="6">
    <location>
        <begin position="228"/>
        <end position="258"/>
    </location>
</feature>
<evidence type="ECO:0000256" key="3">
    <source>
        <dbReference type="ARBA" id="ARBA00022692"/>
    </source>
</evidence>
<dbReference type="InterPro" id="IPR054321">
    <property type="entry name" value="PspC-rel_TM"/>
</dbReference>
<evidence type="ECO:0000313" key="11">
    <source>
        <dbReference type="Proteomes" id="UP000236893"/>
    </source>
</evidence>
<comment type="caution">
    <text evidence="10">The sequence shown here is derived from an EMBL/GenBank/DDBJ whole genome shotgun (WGS) entry which is preliminary data.</text>
</comment>
<feature type="transmembrane region" description="Helical" evidence="6">
    <location>
        <begin position="145"/>
        <end position="168"/>
    </location>
</feature>
<dbReference type="AlphaFoldDB" id="A0A2S5A3A9"/>
<evidence type="ECO:0000256" key="5">
    <source>
        <dbReference type="ARBA" id="ARBA00023136"/>
    </source>
</evidence>
<dbReference type="PANTHER" id="PTHR33885">
    <property type="entry name" value="PHAGE SHOCK PROTEIN C"/>
    <property type="match status" value="1"/>
</dbReference>
<dbReference type="Proteomes" id="UP000236893">
    <property type="component" value="Unassembled WGS sequence"/>
</dbReference>
<keyword evidence="3 6" id="KW-0812">Transmembrane</keyword>
<evidence type="ECO:0000259" key="8">
    <source>
        <dbReference type="Pfam" id="PF22571"/>
    </source>
</evidence>
<evidence type="ECO:0000256" key="6">
    <source>
        <dbReference type="SAM" id="Phobius"/>
    </source>
</evidence>
<evidence type="ECO:0000256" key="2">
    <source>
        <dbReference type="ARBA" id="ARBA00022475"/>
    </source>
</evidence>
<keyword evidence="5 6" id="KW-0472">Membrane</keyword>
<dbReference type="InterPro" id="IPR054319">
    <property type="entry name" value="PspC-rel_ToastRack"/>
</dbReference>
<dbReference type="Pfam" id="PF22571">
    <property type="entry name" value="LiaI-LiaF-TM_PspC"/>
    <property type="match status" value="1"/>
</dbReference>
<feature type="domain" description="PspC-related transmembrane region" evidence="8">
    <location>
        <begin position="204"/>
        <end position="339"/>
    </location>
</feature>
<evidence type="ECO:0000256" key="4">
    <source>
        <dbReference type="ARBA" id="ARBA00022989"/>
    </source>
</evidence>
<dbReference type="InterPro" id="IPR052027">
    <property type="entry name" value="PspC"/>
</dbReference>
<evidence type="ECO:0000259" key="7">
    <source>
        <dbReference type="Pfam" id="PF04024"/>
    </source>
</evidence>
<feature type="domain" description="Phage shock protein PspC N-terminal" evidence="7">
    <location>
        <begin position="114"/>
        <end position="171"/>
    </location>
</feature>
<feature type="domain" description="PspC-related ToastRack" evidence="9">
    <location>
        <begin position="396"/>
        <end position="519"/>
    </location>
</feature>
<keyword evidence="2" id="KW-1003">Cell membrane</keyword>
<dbReference type="PANTHER" id="PTHR33885:SF3">
    <property type="entry name" value="PHAGE SHOCK PROTEIN C"/>
    <property type="match status" value="1"/>
</dbReference>
<dbReference type="Pfam" id="PF04024">
    <property type="entry name" value="PspC"/>
    <property type="match status" value="1"/>
</dbReference>
<accession>A0A2S5A3A9</accession>